<reference evidence="1 2" key="2">
    <citation type="journal article" date="2012" name="Stand. Genomic Sci.">
        <title>Genome sequence of the moderately thermophilic, amino-acid-degrading and sulfur-reducing bacterium Thermovirga lienii type strain (Cas60314(T)).</title>
        <authorList>
            <person name="Goker M."/>
            <person name="Saunders E."/>
            <person name="Lapidus A."/>
            <person name="Nolan M."/>
            <person name="Lucas S."/>
            <person name="Hammon N."/>
            <person name="Deshpande S."/>
            <person name="Cheng J.F."/>
            <person name="Han C."/>
            <person name="Tapia R."/>
            <person name="Goodwin L.A."/>
            <person name="Pitluck S."/>
            <person name="Liolios K."/>
            <person name="Mavromatis K."/>
            <person name="Pagani I."/>
            <person name="Ivanova N."/>
            <person name="Mikhailova N."/>
            <person name="Pati A."/>
            <person name="Chen A."/>
            <person name="Palaniappan K."/>
            <person name="Land M."/>
            <person name="Chang Y.J."/>
            <person name="Jeffries C.D."/>
            <person name="Brambilla E.M."/>
            <person name="Rohde M."/>
            <person name="Spring S."/>
            <person name="Detter J.C."/>
            <person name="Woyke T."/>
            <person name="Bristow J."/>
            <person name="Eisen J.A."/>
            <person name="Markowitz V."/>
            <person name="Hugenholtz P."/>
            <person name="Kyrpides N.C."/>
            <person name="Klenk H.P."/>
        </authorList>
    </citation>
    <scope>NUCLEOTIDE SEQUENCE [LARGE SCALE GENOMIC DNA]</scope>
    <source>
        <strain evidence="2">ATCC BAA-1197 / DSM 17291 / Cas60314</strain>
    </source>
</reference>
<evidence type="ECO:0000313" key="2">
    <source>
        <dbReference type="Proteomes" id="UP000005868"/>
    </source>
</evidence>
<gene>
    <name evidence="1" type="ordered locus">Tlie_0326</name>
</gene>
<dbReference type="STRING" id="580340.Tlie_0326"/>
<keyword evidence="2" id="KW-1185">Reference proteome</keyword>
<name>G7V730_THELD</name>
<dbReference type="Proteomes" id="UP000005868">
    <property type="component" value="Chromosome"/>
</dbReference>
<evidence type="ECO:0000313" key="1">
    <source>
        <dbReference type="EMBL" id="AER66064.1"/>
    </source>
</evidence>
<dbReference type="AlphaFoldDB" id="G7V730"/>
<proteinExistence type="predicted"/>
<dbReference type="EMBL" id="CP003096">
    <property type="protein sequence ID" value="AER66064.1"/>
    <property type="molecule type" value="Genomic_DNA"/>
</dbReference>
<sequence length="64" mass="7539">MERRIPLEGDTALRKRAQELLKASETSDEVRMKWLALAEEAAREGDYLLSEYAYKKALRLRVLW</sequence>
<dbReference type="KEGG" id="tli:Tlie_0326"/>
<organism evidence="1 2">
    <name type="scientific">Thermovirga lienii (strain ATCC BAA-1197 / DSM 17291 / Cas60314)</name>
    <dbReference type="NCBI Taxonomy" id="580340"/>
    <lineage>
        <taxon>Bacteria</taxon>
        <taxon>Thermotogati</taxon>
        <taxon>Synergistota</taxon>
        <taxon>Synergistia</taxon>
        <taxon>Synergistales</taxon>
        <taxon>Thermovirgaceae</taxon>
        <taxon>Thermovirga</taxon>
    </lineage>
</organism>
<dbReference type="HOGENOM" id="CLU_2866357_0_0_0"/>
<reference evidence="2" key="1">
    <citation type="submission" date="2011-10" db="EMBL/GenBank/DDBJ databases">
        <title>The complete genome of chromosome of Thermovirga lienii DSM 17291.</title>
        <authorList>
            <consortium name="US DOE Joint Genome Institute (JGI-PGF)"/>
            <person name="Lucas S."/>
            <person name="Copeland A."/>
            <person name="Lapidus A."/>
            <person name="Glavina del Rio T."/>
            <person name="Dalin E."/>
            <person name="Tice H."/>
            <person name="Bruce D."/>
            <person name="Goodwin L."/>
            <person name="Pitluck S."/>
            <person name="Peters L."/>
            <person name="Mikhailova N."/>
            <person name="Saunders E."/>
            <person name="Kyrpides N."/>
            <person name="Mavromatis K."/>
            <person name="Ivanova N."/>
            <person name="Last F.I."/>
            <person name="Brettin T."/>
            <person name="Detter J.C."/>
            <person name="Han C."/>
            <person name="Larimer F."/>
            <person name="Land M."/>
            <person name="Hauser L."/>
            <person name="Markowitz V."/>
            <person name="Cheng J.-F."/>
            <person name="Hugenholtz P."/>
            <person name="Woyke T."/>
            <person name="Wu D."/>
            <person name="Spring S."/>
            <person name="Schroeder M."/>
            <person name="Brambilla E.-M."/>
            <person name="Klenk H.-P."/>
            <person name="Eisen J.A."/>
        </authorList>
    </citation>
    <scope>NUCLEOTIDE SEQUENCE [LARGE SCALE GENOMIC DNA]</scope>
    <source>
        <strain evidence="2">ATCC BAA-1197 / DSM 17291 / Cas60314</strain>
    </source>
</reference>
<accession>G7V730</accession>
<protein>
    <submittedName>
        <fullName evidence="1">Uncharacterized protein</fullName>
    </submittedName>
</protein>